<evidence type="ECO:0000256" key="11">
    <source>
        <dbReference type="ARBA" id="ARBA00023136"/>
    </source>
</evidence>
<keyword evidence="6" id="KW-0812">Transmembrane</keyword>
<evidence type="ECO:0000256" key="10">
    <source>
        <dbReference type="ARBA" id="ARBA00023114"/>
    </source>
</evidence>
<organism evidence="18 19">
    <name type="scientific">Aliiroseovarius salicola</name>
    <dbReference type="NCBI Taxonomy" id="3009082"/>
    <lineage>
        <taxon>Bacteria</taxon>
        <taxon>Pseudomonadati</taxon>
        <taxon>Pseudomonadota</taxon>
        <taxon>Alphaproteobacteria</taxon>
        <taxon>Rhodobacterales</taxon>
        <taxon>Paracoccaceae</taxon>
        <taxon>Aliiroseovarius</taxon>
    </lineage>
</organism>
<dbReference type="Gene3D" id="3.10.560.10">
    <property type="entry name" value="Outer membrane lipoprotein wza domain like"/>
    <property type="match status" value="2"/>
</dbReference>
<protein>
    <submittedName>
        <fullName evidence="18">Polysaccharide biosynthesis/export family protein</fullName>
    </submittedName>
</protein>
<evidence type="ECO:0000256" key="12">
    <source>
        <dbReference type="ARBA" id="ARBA00023139"/>
    </source>
</evidence>
<dbReference type="EMBL" id="JAQIIO010000001">
    <property type="protein sequence ID" value="MDA5093083.1"/>
    <property type="molecule type" value="Genomic_DNA"/>
</dbReference>
<keyword evidence="9" id="KW-0406">Ion transport</keyword>
<comment type="similarity">
    <text evidence="2">Belongs to the BexD/CtrA/VexA family.</text>
</comment>
<feature type="domain" description="Polysaccharide export protein N-terminal" evidence="16">
    <location>
        <begin position="101"/>
        <end position="186"/>
    </location>
</feature>
<evidence type="ECO:0000259" key="17">
    <source>
        <dbReference type="Pfam" id="PF22461"/>
    </source>
</evidence>
<keyword evidence="10" id="KW-0626">Porin</keyword>
<reference evidence="18 19" key="1">
    <citation type="submission" date="2023-01" db="EMBL/GenBank/DDBJ databases">
        <authorList>
            <person name="Yoon J.-W."/>
        </authorList>
    </citation>
    <scope>NUCLEOTIDE SEQUENCE [LARGE SCALE GENOMIC DNA]</scope>
    <source>
        <strain evidence="18 19">KMU-50</strain>
    </source>
</reference>
<dbReference type="Proteomes" id="UP001528040">
    <property type="component" value="Unassembled WGS sequence"/>
</dbReference>
<keyword evidence="14" id="KW-0449">Lipoprotein</keyword>
<evidence type="ECO:0000256" key="14">
    <source>
        <dbReference type="ARBA" id="ARBA00023288"/>
    </source>
</evidence>
<keyword evidence="13" id="KW-0998">Cell outer membrane</keyword>
<evidence type="ECO:0000256" key="8">
    <source>
        <dbReference type="ARBA" id="ARBA00023047"/>
    </source>
</evidence>
<feature type="domain" description="SLBB" evidence="17">
    <location>
        <begin position="192"/>
        <end position="270"/>
    </location>
</feature>
<evidence type="ECO:0000313" key="19">
    <source>
        <dbReference type="Proteomes" id="UP001528040"/>
    </source>
</evidence>
<keyword evidence="5" id="KW-0762">Sugar transport</keyword>
<evidence type="ECO:0000256" key="5">
    <source>
        <dbReference type="ARBA" id="ARBA00022597"/>
    </source>
</evidence>
<dbReference type="InterPro" id="IPR003715">
    <property type="entry name" value="Poly_export_N"/>
</dbReference>
<evidence type="ECO:0000256" key="1">
    <source>
        <dbReference type="ARBA" id="ARBA00004571"/>
    </source>
</evidence>
<keyword evidence="12" id="KW-0564">Palmitate</keyword>
<dbReference type="InterPro" id="IPR054765">
    <property type="entry name" value="SLBB_dom"/>
</dbReference>
<dbReference type="PANTHER" id="PTHR33619:SF3">
    <property type="entry name" value="POLYSACCHARIDE EXPORT PROTEIN GFCE-RELATED"/>
    <property type="match status" value="1"/>
</dbReference>
<evidence type="ECO:0000256" key="3">
    <source>
        <dbReference type="ARBA" id="ARBA00022448"/>
    </source>
</evidence>
<evidence type="ECO:0000256" key="15">
    <source>
        <dbReference type="SAM" id="SignalP"/>
    </source>
</evidence>
<keyword evidence="19" id="KW-1185">Reference proteome</keyword>
<keyword evidence="7 15" id="KW-0732">Signal</keyword>
<evidence type="ECO:0000259" key="16">
    <source>
        <dbReference type="Pfam" id="PF02563"/>
    </source>
</evidence>
<dbReference type="PANTHER" id="PTHR33619">
    <property type="entry name" value="POLYSACCHARIDE EXPORT PROTEIN GFCE-RELATED"/>
    <property type="match status" value="1"/>
</dbReference>
<evidence type="ECO:0000256" key="4">
    <source>
        <dbReference type="ARBA" id="ARBA00022452"/>
    </source>
</evidence>
<dbReference type="PROSITE" id="PS51257">
    <property type="entry name" value="PROKAR_LIPOPROTEIN"/>
    <property type="match status" value="1"/>
</dbReference>
<dbReference type="Pfam" id="PF02563">
    <property type="entry name" value="Poly_export"/>
    <property type="match status" value="1"/>
</dbReference>
<evidence type="ECO:0000256" key="9">
    <source>
        <dbReference type="ARBA" id="ARBA00023065"/>
    </source>
</evidence>
<keyword evidence="3" id="KW-0813">Transport</keyword>
<proteinExistence type="inferred from homology"/>
<feature type="domain" description="SLBB" evidence="17">
    <location>
        <begin position="336"/>
        <end position="423"/>
    </location>
</feature>
<dbReference type="RefSeq" id="WP_271052683.1">
    <property type="nucleotide sequence ID" value="NZ_JAQIIO010000001.1"/>
</dbReference>
<evidence type="ECO:0000256" key="7">
    <source>
        <dbReference type="ARBA" id="ARBA00022729"/>
    </source>
</evidence>
<evidence type="ECO:0000256" key="2">
    <source>
        <dbReference type="ARBA" id="ARBA00009450"/>
    </source>
</evidence>
<name>A0ABT4VXU1_9RHOB</name>
<gene>
    <name evidence="18" type="ORF">O2N63_03190</name>
</gene>
<accession>A0ABT4VXU1</accession>
<keyword evidence="11" id="KW-0472">Membrane</keyword>
<keyword evidence="4" id="KW-1134">Transmembrane beta strand</keyword>
<feature type="signal peptide" evidence="15">
    <location>
        <begin position="1"/>
        <end position="18"/>
    </location>
</feature>
<comment type="caution">
    <text evidence="18">The sequence shown here is derived from an EMBL/GenBank/DDBJ whole genome shotgun (WGS) entry which is preliminary data.</text>
</comment>
<evidence type="ECO:0000313" key="18">
    <source>
        <dbReference type="EMBL" id="MDA5093083.1"/>
    </source>
</evidence>
<keyword evidence="8" id="KW-0625">Polysaccharide transport</keyword>
<dbReference type="Pfam" id="PF22461">
    <property type="entry name" value="SLBB_2"/>
    <property type="match status" value="2"/>
</dbReference>
<sequence>MKHYVIALALCALSSCGAAYHSSRVIPGTTDTAKVRVLPITAQNILLANRQSYTPRTLPAAFHQTANGGSGLRTGGIAPDPVYTAEVRPPSLETRLPPATNPTPYRIGIGDVVLLATPSSTSAEQLSGLLAAQISRQGYTVQDDGSIAIASAGRVEIADLTLEEAEAQVFQHLVKAQIEPTFSLEIAEFNSKKIAIGGAVARPGVLPITLAPLELKQALAQAGGVTGRTTDFTSVRLYRAGTIYQIPLDSLYSSPKLGAVFLQEGDSLFVDDAYSLDRAEAYFRQHIQLAEFRQNNRRAALQNLGAEIEIQRAALDEQRGSFLEKARLGAVERDYVYLSGEVQKQGRMPLPLERQASLADALFEGANGLSIKTADPRHVYVLRGSTDPMEFDALTAWQIDLRNAANLSLAARFELRPNDVVFVAEQPVTRWSRTIDQISPSLITMGVSATQN</sequence>
<evidence type="ECO:0000256" key="6">
    <source>
        <dbReference type="ARBA" id="ARBA00022692"/>
    </source>
</evidence>
<feature type="chain" id="PRO_5046468695" evidence="15">
    <location>
        <begin position="19"/>
        <end position="452"/>
    </location>
</feature>
<dbReference type="InterPro" id="IPR049712">
    <property type="entry name" value="Poly_export"/>
</dbReference>
<comment type="subcellular location">
    <subcellularLocation>
        <location evidence="1">Cell outer membrane</location>
        <topology evidence="1">Multi-pass membrane protein</topology>
    </subcellularLocation>
</comment>
<dbReference type="Gene3D" id="3.30.1950.10">
    <property type="entry name" value="wza like domain"/>
    <property type="match status" value="1"/>
</dbReference>
<evidence type="ECO:0000256" key="13">
    <source>
        <dbReference type="ARBA" id="ARBA00023237"/>
    </source>
</evidence>